<gene>
    <name evidence="1" type="ORF">SO694_00037139</name>
</gene>
<comment type="caution">
    <text evidence="1">The sequence shown here is derived from an EMBL/GenBank/DDBJ whole genome shotgun (WGS) entry which is preliminary data.</text>
</comment>
<dbReference type="Proteomes" id="UP001363151">
    <property type="component" value="Unassembled WGS sequence"/>
</dbReference>
<dbReference type="InterPro" id="IPR016024">
    <property type="entry name" value="ARM-type_fold"/>
</dbReference>
<keyword evidence="2" id="KW-1185">Reference proteome</keyword>
<dbReference type="EMBL" id="JBBJCI010000366">
    <property type="protein sequence ID" value="KAK7232749.1"/>
    <property type="molecule type" value="Genomic_DNA"/>
</dbReference>
<sequence length="150" mass="15411">MPTRSRSPRPASRYSSSSCATGSCATLRGLASNNAANRVVIAEAGGVSLLVQLLRDGCARGNLGALCTSCNNDANAVAIAEAVGLDALVQLARGGRVTVDNGSVVENAGVPAKRKARWSPPLPAVAPRPGELRSRVDVQHVIRGVIGPYL</sequence>
<protein>
    <submittedName>
        <fullName evidence="1">Uncharacterized protein</fullName>
    </submittedName>
</protein>
<dbReference type="Gene3D" id="1.25.10.10">
    <property type="entry name" value="Leucine-rich Repeat Variant"/>
    <property type="match status" value="1"/>
</dbReference>
<dbReference type="InterPro" id="IPR011989">
    <property type="entry name" value="ARM-like"/>
</dbReference>
<evidence type="ECO:0000313" key="2">
    <source>
        <dbReference type="Proteomes" id="UP001363151"/>
    </source>
</evidence>
<dbReference type="PROSITE" id="PS51257">
    <property type="entry name" value="PROKAR_LIPOPROTEIN"/>
    <property type="match status" value="1"/>
</dbReference>
<accession>A0ABR1FKX8</accession>
<dbReference type="SUPFAM" id="SSF48371">
    <property type="entry name" value="ARM repeat"/>
    <property type="match status" value="1"/>
</dbReference>
<organism evidence="1 2">
    <name type="scientific">Aureococcus anophagefferens</name>
    <name type="common">Harmful bloom alga</name>
    <dbReference type="NCBI Taxonomy" id="44056"/>
    <lineage>
        <taxon>Eukaryota</taxon>
        <taxon>Sar</taxon>
        <taxon>Stramenopiles</taxon>
        <taxon>Ochrophyta</taxon>
        <taxon>Pelagophyceae</taxon>
        <taxon>Pelagomonadales</taxon>
        <taxon>Pelagomonadaceae</taxon>
        <taxon>Aureococcus</taxon>
    </lineage>
</organism>
<name>A0ABR1FKX8_AURAN</name>
<proteinExistence type="predicted"/>
<evidence type="ECO:0000313" key="1">
    <source>
        <dbReference type="EMBL" id="KAK7232749.1"/>
    </source>
</evidence>
<reference evidence="1 2" key="1">
    <citation type="submission" date="2024-03" db="EMBL/GenBank/DDBJ databases">
        <title>Aureococcus anophagefferens CCMP1851 and Kratosvirus quantuckense: Draft genome of a second virus-susceptible host strain in the model system.</title>
        <authorList>
            <person name="Chase E."/>
            <person name="Truchon A.R."/>
            <person name="Schepens W."/>
            <person name="Wilhelm S.W."/>
        </authorList>
    </citation>
    <scope>NUCLEOTIDE SEQUENCE [LARGE SCALE GENOMIC DNA]</scope>
    <source>
        <strain evidence="1 2">CCMP1851</strain>
    </source>
</reference>